<dbReference type="FunFam" id="2.60.120.1440:FF:000001">
    <property type="entry name" value="Putative anti-sigma factor"/>
    <property type="match status" value="1"/>
</dbReference>
<dbReference type="Gene3D" id="2.60.120.1440">
    <property type="match status" value="1"/>
</dbReference>
<dbReference type="InterPro" id="IPR006860">
    <property type="entry name" value="FecR"/>
</dbReference>
<dbReference type="PANTHER" id="PTHR30273:SF2">
    <property type="entry name" value="PROTEIN FECR"/>
    <property type="match status" value="1"/>
</dbReference>
<dbReference type="InterPro" id="IPR012373">
    <property type="entry name" value="Ferrdict_sens_TM"/>
</dbReference>
<feature type="domain" description="Protein FecR C-terminal" evidence="3">
    <location>
        <begin position="254"/>
        <end position="314"/>
    </location>
</feature>
<evidence type="ECO:0000313" key="5">
    <source>
        <dbReference type="Proteomes" id="UP000474630"/>
    </source>
</evidence>
<dbReference type="AlphaFoldDB" id="A0A6C0R8H2"/>
<reference evidence="4 5" key="1">
    <citation type="submission" date="2020-02" db="EMBL/GenBank/DDBJ databases">
        <title>Genome sequencing for Draconibacterium sp. strain M1.</title>
        <authorList>
            <person name="Park S.-J."/>
        </authorList>
    </citation>
    <scope>NUCLEOTIDE SEQUENCE [LARGE SCALE GENOMIC DNA]</scope>
    <source>
        <strain evidence="4 5">M1</strain>
    </source>
</reference>
<evidence type="ECO:0000259" key="3">
    <source>
        <dbReference type="Pfam" id="PF16344"/>
    </source>
</evidence>
<dbReference type="Gene3D" id="3.55.50.30">
    <property type="match status" value="1"/>
</dbReference>
<feature type="domain" description="FecR protein" evidence="2">
    <location>
        <begin position="118"/>
        <end position="211"/>
    </location>
</feature>
<dbReference type="RefSeq" id="WP_163344511.1">
    <property type="nucleotide sequence ID" value="NZ_CP048409.1"/>
</dbReference>
<gene>
    <name evidence="4" type="ORF">G0Q07_02030</name>
</gene>
<dbReference type="Proteomes" id="UP000474630">
    <property type="component" value="Chromosome"/>
</dbReference>
<dbReference type="GO" id="GO:0016989">
    <property type="term" value="F:sigma factor antagonist activity"/>
    <property type="evidence" value="ECO:0007669"/>
    <property type="project" value="TreeGrafter"/>
</dbReference>
<name>A0A6C0R8H2_9BACT</name>
<keyword evidence="1" id="KW-0812">Transmembrane</keyword>
<sequence length="331" mass="38011">MKEHNEDRFWELATLKIHKEANANELSELSSYLTDKKYAKKYAEIAYLNEDIKATQQLSHVSQQNSWTYIKGNLQNKTMQLFRKVSGYAAVFVVALLLGGLVVQLWGERANVEQFAEVKVPLGQMSEITLCDGTHVWLNSGTTLRYSNSFDRKSRNVILDGEAYFDVEKSDIPFRVNLKHSVVEVLGTEFNVISYEKDNSSEITLVEGSVRVNSPEGEKIAQLKPSQRLKIDDHSNIKLTTVDTEFYVSWTEGKIVFRDEKLTEICDRLERWYNVDITLEDKEVEELNFSGTILKDKPFNQIITAFELLLPVEIDFKHMPGAKDKITITKK</sequence>
<proteinExistence type="predicted"/>
<dbReference type="PANTHER" id="PTHR30273">
    <property type="entry name" value="PERIPLASMIC SIGNAL SENSOR AND SIGMA FACTOR ACTIVATOR FECR-RELATED"/>
    <property type="match status" value="1"/>
</dbReference>
<feature type="transmembrane region" description="Helical" evidence="1">
    <location>
        <begin position="85"/>
        <end position="106"/>
    </location>
</feature>
<evidence type="ECO:0000313" key="4">
    <source>
        <dbReference type="EMBL" id="QIA06580.1"/>
    </source>
</evidence>
<dbReference type="Pfam" id="PF16344">
    <property type="entry name" value="FecR_C"/>
    <property type="match status" value="1"/>
</dbReference>
<dbReference type="Pfam" id="PF04773">
    <property type="entry name" value="FecR"/>
    <property type="match status" value="1"/>
</dbReference>
<evidence type="ECO:0000256" key="1">
    <source>
        <dbReference type="SAM" id="Phobius"/>
    </source>
</evidence>
<dbReference type="EMBL" id="CP048409">
    <property type="protein sequence ID" value="QIA06580.1"/>
    <property type="molecule type" value="Genomic_DNA"/>
</dbReference>
<dbReference type="PIRSF" id="PIRSF018266">
    <property type="entry name" value="FecR"/>
    <property type="match status" value="1"/>
</dbReference>
<dbReference type="InterPro" id="IPR032508">
    <property type="entry name" value="FecR_C"/>
</dbReference>
<keyword evidence="1" id="KW-1133">Transmembrane helix</keyword>
<accession>A0A6C0R8H2</accession>
<keyword evidence="5" id="KW-1185">Reference proteome</keyword>
<evidence type="ECO:0000259" key="2">
    <source>
        <dbReference type="Pfam" id="PF04773"/>
    </source>
</evidence>
<organism evidence="4 5">
    <name type="scientific">Draconibacterium halophilum</name>
    <dbReference type="NCBI Taxonomy" id="2706887"/>
    <lineage>
        <taxon>Bacteria</taxon>
        <taxon>Pseudomonadati</taxon>
        <taxon>Bacteroidota</taxon>
        <taxon>Bacteroidia</taxon>
        <taxon>Marinilabiliales</taxon>
        <taxon>Prolixibacteraceae</taxon>
        <taxon>Draconibacterium</taxon>
    </lineage>
</organism>
<protein>
    <submittedName>
        <fullName evidence="4">DUF4974 domain-containing protein</fullName>
    </submittedName>
</protein>
<dbReference type="KEGG" id="drc:G0Q07_02030"/>
<keyword evidence="1" id="KW-0472">Membrane</keyword>